<dbReference type="EMBL" id="KE680922">
    <property type="protein sequence ID" value="ERE71114.1"/>
    <property type="molecule type" value="Genomic_DNA"/>
</dbReference>
<evidence type="ECO:0000256" key="11">
    <source>
        <dbReference type="ARBA" id="ARBA00023157"/>
    </source>
</evidence>
<evidence type="ECO:0000256" key="9">
    <source>
        <dbReference type="ARBA" id="ARBA00023022"/>
    </source>
</evidence>
<dbReference type="GO" id="GO:0005576">
    <property type="term" value="C:extracellular region"/>
    <property type="evidence" value="ECO:0007669"/>
    <property type="project" value="UniProtKB-SubCell"/>
</dbReference>
<keyword evidence="8" id="KW-0391">Immunity</keyword>
<evidence type="ECO:0000256" key="1">
    <source>
        <dbReference type="ARBA" id="ARBA00004613"/>
    </source>
</evidence>
<evidence type="ECO:0000256" key="8">
    <source>
        <dbReference type="ARBA" id="ARBA00022859"/>
    </source>
</evidence>
<dbReference type="PANTHER" id="PTHR47015:SF1">
    <property type="entry name" value="BPI FOLD-CONTAINING FAMILY A MEMBER 1"/>
    <property type="match status" value="1"/>
</dbReference>
<dbReference type="Gene3D" id="3.15.10.10">
    <property type="entry name" value="Bactericidal permeability-increasing protein, domain 1"/>
    <property type="match status" value="3"/>
</dbReference>
<evidence type="ECO:0000313" key="18">
    <source>
        <dbReference type="EMBL" id="ERE71114.1"/>
    </source>
</evidence>
<evidence type="ECO:0000256" key="10">
    <source>
        <dbReference type="ARBA" id="ARBA00023121"/>
    </source>
</evidence>
<comment type="function">
    <text evidence="15">Lipid-binding protein which shows high specificity for the surfactant phospholipid dipalmitoylphosphatidylcholine (DPPC). Plays a role in the innate immune responses of the upper airways. Reduces the surface tension in secretions from airway epithelia and inhibits the formation of biofilm by pathogenic Gram-negative bacteria, such as P.aeruginosa and K.pneumoniae. Negatively regulates proteolytic cleavage of SCNN1G, an event that is required for activation of the epithelial sodium channel (ENaC), and thereby contributes to airway surface liquid homeostasis and proper clearance of mucus. Plays a role in the airway inflammatory response after exposure to irritants. May attract macrophages and neutrophils.</text>
</comment>
<comment type="similarity">
    <text evidence="2">Belongs to the BPI/LBP/Plunc superfamily. Plunc family.</text>
</comment>
<evidence type="ECO:0000313" key="19">
    <source>
        <dbReference type="Proteomes" id="UP000030759"/>
    </source>
</evidence>
<dbReference type="AlphaFoldDB" id="A0A061HXI2"/>
<evidence type="ECO:0000256" key="2">
    <source>
        <dbReference type="ARBA" id="ARBA00009020"/>
    </source>
</evidence>
<dbReference type="GO" id="GO:0043129">
    <property type="term" value="P:surfactant homeostasis"/>
    <property type="evidence" value="ECO:0007669"/>
    <property type="project" value="TreeGrafter"/>
</dbReference>
<dbReference type="SUPFAM" id="SSF55394">
    <property type="entry name" value="Bactericidal permeability-increasing protein, BPI"/>
    <property type="match status" value="3"/>
</dbReference>
<dbReference type="InterPro" id="IPR017943">
    <property type="entry name" value="Bactericidal_perm-incr_a/b_dom"/>
</dbReference>
<keyword evidence="4" id="KW-0964">Secreted</keyword>
<feature type="region of interest" description="Disordered" evidence="16">
    <location>
        <begin position="1"/>
        <end position="21"/>
    </location>
</feature>
<dbReference type="InterPro" id="IPR017942">
    <property type="entry name" value="Lipid-bd_serum_glycop_N"/>
</dbReference>
<dbReference type="InterPro" id="IPR051902">
    <property type="entry name" value="BPI_fold-superfamily_member"/>
</dbReference>
<protein>
    <recommendedName>
        <fullName evidence="3">BPI fold-containing family A member 1</fullName>
    </recommendedName>
    <alternativeName>
        <fullName evidence="14">Palate lung and nasal epithelium clone protein</fullName>
    </alternativeName>
</protein>
<evidence type="ECO:0000256" key="4">
    <source>
        <dbReference type="ARBA" id="ARBA00022525"/>
    </source>
</evidence>
<evidence type="ECO:0000256" key="6">
    <source>
        <dbReference type="ARBA" id="ARBA00022588"/>
    </source>
</evidence>
<dbReference type="PANTHER" id="PTHR47015">
    <property type="entry name" value="BPI FOLD-CONTAINING FAMILY A MEMBER 1"/>
    <property type="match status" value="1"/>
</dbReference>
<name>A0A061HXI2_CRIGR</name>
<feature type="domain" description="Lipid-binding serum glycoprotein N-terminal" evidence="17">
    <location>
        <begin position="38"/>
        <end position="210"/>
    </location>
</feature>
<sequence length="711" mass="76463">MEPDEEAESQTETNKDEGDKSLNMHITIPSPFPVIAQGLLKHNAEGRIQSIRLLDRLNVSGMAAPGMVGWLIGGMNFKQQQEISINITNVQLYCDGIQMAFPKEWFSTNITLEFDVEFQLPFNSNIIKTHARMGLTAESWLEKDEFGRRELVMGRCHMEPGSEGASMSTEAVPPKMKHFLHNLRESLGKVIPNLVESQVCPLIGDILRQLDVKLLKGLVEVVGEEPRTAAKTLRLRYQEMFLVGSLVVLCGLLAQSSAQLAGLPLPLGQGLSLPLDQSLPLPLDQGLPLPVTPGLLSNPTDHLAGSFTDALSGGLLSGGLLGILENIPLLDILKSGGGNTNGLVGGLLGKLTSSIPLLNNILDIKITDPQLLELGLVQSPDGHRLYVTIPLGLTLKVNTPLVGSLLKLAVKMNITAEVLAVKDNQGRIHLVLGDCTHSPGSLQITLLNGATPLQSVFDSLTDILTKVLPDLVQGKVCPLVNGILSHLDVTLVHDIAELAEENPESLHFAGFRQGLLSGGILGFLEHMPLLSYVRPAGSNAGGLVGVLGKVISSIPILNNILDIRVTNPQLLEIGLVQSYDYHRLYVTIPLGFELKVNTLVVGSLVELAVKLDVTAEVYAVRDIHGRSRLVIGDCIHSPGSLRITLLNGLSPLQSLIDSLTDILTKVIPGLVQGVVCPVVNGILSLLDVTLVHDVAACSCPSECQLMMERYQ</sequence>
<feature type="domain" description="Lipid-binding serum glycoprotein N-terminal" evidence="17">
    <location>
        <begin position="514"/>
        <end position="685"/>
    </location>
</feature>
<evidence type="ECO:0000256" key="5">
    <source>
        <dbReference type="ARBA" id="ARBA00022529"/>
    </source>
</evidence>
<feature type="domain" description="Lipid-binding serum glycoprotein N-terminal" evidence="17">
    <location>
        <begin position="314"/>
        <end position="487"/>
    </location>
</feature>
<proteinExistence type="inferred from homology"/>
<evidence type="ECO:0000259" key="17">
    <source>
        <dbReference type="Pfam" id="PF01273"/>
    </source>
</evidence>
<evidence type="ECO:0000256" key="14">
    <source>
        <dbReference type="ARBA" id="ARBA00030462"/>
    </source>
</evidence>
<keyword evidence="9" id="KW-0044">Antibiotic</keyword>
<keyword evidence="7" id="KW-0732">Signal</keyword>
<dbReference type="GO" id="GO:0008289">
    <property type="term" value="F:lipid binding"/>
    <property type="evidence" value="ECO:0007669"/>
    <property type="project" value="InterPro"/>
</dbReference>
<comment type="subunit">
    <text evidence="13">Monomer. Interacts (via N-terminus) with SCNN1B, a subunit of the heterotrimeric epithelial sodium channel (ENaC); this inhibits proteolytic activation of ENaC.</text>
</comment>
<evidence type="ECO:0000256" key="16">
    <source>
        <dbReference type="SAM" id="MobiDB-lite"/>
    </source>
</evidence>
<evidence type="ECO:0000256" key="3">
    <source>
        <dbReference type="ARBA" id="ARBA00018715"/>
    </source>
</evidence>
<keyword evidence="5" id="KW-0929">Antimicrobial</keyword>
<evidence type="ECO:0000256" key="12">
    <source>
        <dbReference type="ARBA" id="ARBA00023180"/>
    </source>
</evidence>
<gene>
    <name evidence="18" type="ORF">H671_6g15981</name>
</gene>
<reference evidence="19" key="1">
    <citation type="journal article" date="2013" name="Nat. Biotechnol.">
        <title>Chinese hamster genome sequenced from sorted chromosomes.</title>
        <authorList>
            <person name="Brinkrolf K."/>
            <person name="Rupp O."/>
            <person name="Laux H."/>
            <person name="Kollin F."/>
            <person name="Ernst W."/>
            <person name="Linke B."/>
            <person name="Kofler R."/>
            <person name="Romand S."/>
            <person name="Hesse F."/>
            <person name="Budach W.E."/>
            <person name="Galosy S."/>
            <person name="Muller D."/>
            <person name="Noll T."/>
            <person name="Wienberg J."/>
            <person name="Jostock T."/>
            <person name="Leonard M."/>
            <person name="Grillari J."/>
            <person name="Tauch A."/>
            <person name="Goesmann A."/>
            <person name="Helk B."/>
            <person name="Mott J.E."/>
            <person name="Puhler A."/>
            <person name="Borth N."/>
        </authorList>
    </citation>
    <scope>NUCLEOTIDE SEQUENCE [LARGE SCALE GENOMIC DNA]</scope>
    <source>
        <strain evidence="19">17A/GY</strain>
    </source>
</reference>
<evidence type="ECO:0000256" key="7">
    <source>
        <dbReference type="ARBA" id="ARBA00022729"/>
    </source>
</evidence>
<comment type="subcellular location">
    <subcellularLocation>
        <location evidence="1">Secreted</location>
    </subcellularLocation>
</comment>
<evidence type="ECO:0000256" key="13">
    <source>
        <dbReference type="ARBA" id="ARBA00025926"/>
    </source>
</evidence>
<dbReference type="Proteomes" id="UP000030759">
    <property type="component" value="Unassembled WGS sequence"/>
</dbReference>
<accession>A0A061HXI2</accession>
<keyword evidence="11" id="KW-1015">Disulfide bond</keyword>
<organism evidence="18 19">
    <name type="scientific">Cricetulus griseus</name>
    <name type="common">Chinese hamster</name>
    <name type="synonym">Cricetulus barabensis griseus</name>
    <dbReference type="NCBI Taxonomy" id="10029"/>
    <lineage>
        <taxon>Eukaryota</taxon>
        <taxon>Metazoa</taxon>
        <taxon>Chordata</taxon>
        <taxon>Craniata</taxon>
        <taxon>Vertebrata</taxon>
        <taxon>Euteleostomi</taxon>
        <taxon>Mammalia</taxon>
        <taxon>Eutheria</taxon>
        <taxon>Euarchontoglires</taxon>
        <taxon>Glires</taxon>
        <taxon>Rodentia</taxon>
        <taxon>Myomorpha</taxon>
        <taxon>Muroidea</taxon>
        <taxon>Cricetidae</taxon>
        <taxon>Cricetinae</taxon>
        <taxon>Cricetulus</taxon>
    </lineage>
</organism>
<dbReference type="Pfam" id="PF01273">
    <property type="entry name" value="LBP_BPI_CETP"/>
    <property type="match status" value="3"/>
</dbReference>
<keyword evidence="10" id="KW-0446">Lipid-binding</keyword>
<keyword evidence="6" id="KW-0399">Innate immunity</keyword>
<keyword evidence="12" id="KW-0325">Glycoprotein</keyword>
<evidence type="ECO:0000256" key="15">
    <source>
        <dbReference type="ARBA" id="ARBA00045411"/>
    </source>
</evidence>